<sequence length="244" mass="27863">MALTPLDIHNKEFHVKLRGYDQDEVNDFLDQVIKDYEMALKENDHLNDSLQQSQEKLKYFNDLKDSLNQSIIVAQEAADKVKANSQREAEIINREAQKQGQDIIDQANEKARHILEESSKKAKKLALETDDLRKQARIFRQKLQVMMESQLEVVKGSEWDEILKRGQTSSYEEIQDAIRHDETLDNEYESEVQSVSDGNNDAFSTPAVASKAEAENGNETVVIFPDSSEDSDGDHFADNVFINN</sequence>
<dbReference type="PANTHER" id="PTHR35794">
    <property type="entry name" value="CELL DIVISION PROTEIN DIVIVA"/>
    <property type="match status" value="1"/>
</dbReference>
<keyword evidence="6" id="KW-0131">Cell cycle</keyword>
<keyword evidence="3" id="KW-0963">Cytoplasm</keyword>
<evidence type="ECO:0000256" key="7">
    <source>
        <dbReference type="SAM" id="Coils"/>
    </source>
</evidence>
<evidence type="ECO:0000313" key="9">
    <source>
        <dbReference type="Proteomes" id="UP001139006"/>
    </source>
</evidence>
<proteinExistence type="inferred from homology"/>
<keyword evidence="4" id="KW-0132">Cell division</keyword>
<evidence type="ECO:0000256" key="1">
    <source>
        <dbReference type="ARBA" id="ARBA00004496"/>
    </source>
</evidence>
<dbReference type="PANTHER" id="PTHR35794:SF2">
    <property type="entry name" value="CELL DIVISION PROTEIN DIVIVA"/>
    <property type="match status" value="1"/>
</dbReference>
<dbReference type="EMBL" id="JAIULA010000005">
    <property type="protein sequence ID" value="MCP0886489.1"/>
    <property type="molecule type" value="Genomic_DNA"/>
</dbReference>
<gene>
    <name evidence="8" type="ORF">LB941_03945</name>
</gene>
<dbReference type="GO" id="GO:0051301">
    <property type="term" value="P:cell division"/>
    <property type="evidence" value="ECO:0007669"/>
    <property type="project" value="UniProtKB-KW"/>
</dbReference>
<dbReference type="Gene3D" id="6.10.250.660">
    <property type="match status" value="1"/>
</dbReference>
<dbReference type="Proteomes" id="UP001139006">
    <property type="component" value="Unassembled WGS sequence"/>
</dbReference>
<dbReference type="Pfam" id="PF05103">
    <property type="entry name" value="DivIVA"/>
    <property type="match status" value="1"/>
</dbReference>
<comment type="caution">
    <text evidence="8">The sequence shown here is derived from an EMBL/GenBank/DDBJ whole genome shotgun (WGS) entry which is preliminary data.</text>
</comment>
<dbReference type="RefSeq" id="WP_253359652.1">
    <property type="nucleotide sequence ID" value="NZ_JAIULA010000005.1"/>
</dbReference>
<protein>
    <submittedName>
        <fullName evidence="8">DivIVA domain-containing protein</fullName>
    </submittedName>
</protein>
<comment type="similarity">
    <text evidence="2">Belongs to the DivIVA family.</text>
</comment>
<dbReference type="NCBIfam" id="TIGR03544">
    <property type="entry name" value="DivI1A_domain"/>
    <property type="match status" value="1"/>
</dbReference>
<evidence type="ECO:0000256" key="6">
    <source>
        <dbReference type="ARBA" id="ARBA00023306"/>
    </source>
</evidence>
<comment type="subcellular location">
    <subcellularLocation>
        <location evidence="1">Cytoplasm</location>
    </subcellularLocation>
</comment>
<accession>A0A9X2FIA0</accession>
<dbReference type="GO" id="GO:0005737">
    <property type="term" value="C:cytoplasm"/>
    <property type="evidence" value="ECO:0007669"/>
    <property type="project" value="UniProtKB-SubCell"/>
</dbReference>
<dbReference type="AlphaFoldDB" id="A0A9X2FIA0"/>
<evidence type="ECO:0000256" key="3">
    <source>
        <dbReference type="ARBA" id="ARBA00022490"/>
    </source>
</evidence>
<dbReference type="InterPro" id="IPR007793">
    <property type="entry name" value="DivIVA_fam"/>
</dbReference>
<organism evidence="8 9">
    <name type="scientific">Ligilactobacillus ubinensis</name>
    <dbReference type="NCBI Taxonomy" id="2876789"/>
    <lineage>
        <taxon>Bacteria</taxon>
        <taxon>Bacillati</taxon>
        <taxon>Bacillota</taxon>
        <taxon>Bacilli</taxon>
        <taxon>Lactobacillales</taxon>
        <taxon>Lactobacillaceae</taxon>
        <taxon>Ligilactobacillus</taxon>
    </lineage>
</organism>
<reference evidence="8 9" key="1">
    <citation type="journal article" date="2023" name="Int. J. Syst. Evol. Microbiol.">
        <title>Ligilactobacillus ubinensis sp. nov., a novel species isolated from the wild ferment of a durian fruit (Durio zibethinus).</title>
        <authorList>
            <person name="Heng Y.C."/>
            <person name="Menon N."/>
            <person name="Chen B."/>
            <person name="Loo B.Z.L."/>
            <person name="Wong G.W.J."/>
            <person name="Lim A.C.H."/>
            <person name="Silvaraju S."/>
            <person name="Kittelmann S."/>
        </authorList>
    </citation>
    <scope>NUCLEOTIDE SEQUENCE [LARGE SCALE GENOMIC DNA]</scope>
    <source>
        <strain evidence="8 9">WILCCON 0076</strain>
    </source>
</reference>
<feature type="coiled-coil region" evidence="7">
    <location>
        <begin position="108"/>
        <end position="135"/>
    </location>
</feature>
<evidence type="ECO:0000256" key="2">
    <source>
        <dbReference type="ARBA" id="ARBA00009008"/>
    </source>
</evidence>
<dbReference type="InterPro" id="IPR019933">
    <property type="entry name" value="DivIVA_domain"/>
</dbReference>
<keyword evidence="5 7" id="KW-0175">Coiled coil</keyword>
<evidence type="ECO:0000313" key="8">
    <source>
        <dbReference type="EMBL" id="MCP0886489.1"/>
    </source>
</evidence>
<evidence type="ECO:0000256" key="4">
    <source>
        <dbReference type="ARBA" id="ARBA00022618"/>
    </source>
</evidence>
<name>A0A9X2FIA0_9LACO</name>
<evidence type="ECO:0000256" key="5">
    <source>
        <dbReference type="ARBA" id="ARBA00023054"/>
    </source>
</evidence>
<keyword evidence="9" id="KW-1185">Reference proteome</keyword>